<accession>A0A074LJZ6</accession>
<dbReference type="Proteomes" id="UP000027821">
    <property type="component" value="Unassembled WGS sequence"/>
</dbReference>
<evidence type="ECO:0000313" key="1">
    <source>
        <dbReference type="EMBL" id="KEO74102.1"/>
    </source>
</evidence>
<gene>
    <name evidence="1" type="ORF">EL17_08125</name>
</gene>
<organism evidence="1 2">
    <name type="scientific">Anditalea andensis</name>
    <dbReference type="NCBI Taxonomy" id="1048983"/>
    <lineage>
        <taxon>Bacteria</taxon>
        <taxon>Pseudomonadati</taxon>
        <taxon>Bacteroidota</taxon>
        <taxon>Cytophagia</taxon>
        <taxon>Cytophagales</taxon>
        <taxon>Cytophagaceae</taxon>
        <taxon>Anditalea</taxon>
    </lineage>
</organism>
<evidence type="ECO:0000313" key="2">
    <source>
        <dbReference type="Proteomes" id="UP000027821"/>
    </source>
</evidence>
<name>A0A074LJZ6_9BACT</name>
<keyword evidence="2" id="KW-1185">Reference proteome</keyword>
<proteinExistence type="predicted"/>
<reference evidence="1 2" key="1">
    <citation type="submission" date="2014-04" db="EMBL/GenBank/DDBJ databases">
        <title>Characterization and application of a salt tolerant electro-active bacterium.</title>
        <authorList>
            <person name="Yang L."/>
            <person name="Wei S."/>
            <person name="Tay Q.X.M."/>
        </authorList>
    </citation>
    <scope>NUCLEOTIDE SEQUENCE [LARGE SCALE GENOMIC DNA]</scope>
    <source>
        <strain evidence="1 2">LY1</strain>
    </source>
</reference>
<sequence length="117" mass="13526">MKNARFISIWLLCLTILVQICLPTAYKNGNLDRPQDDLSIHQSHLGVDYLNTDGICIEYLDTYSSRIDLGSTLFYTLPTFSLDAFHGSRSVIQWVLTHQVNLQFTKSDIIFPFAYFW</sequence>
<comment type="caution">
    <text evidence="1">The sequence shown here is derived from an EMBL/GenBank/DDBJ whole genome shotgun (WGS) entry which is preliminary data.</text>
</comment>
<dbReference type="EMBL" id="JMIH01000016">
    <property type="protein sequence ID" value="KEO74102.1"/>
    <property type="molecule type" value="Genomic_DNA"/>
</dbReference>
<dbReference type="AlphaFoldDB" id="A0A074LJZ6"/>
<protein>
    <submittedName>
        <fullName evidence="1">Uncharacterized protein</fullName>
    </submittedName>
</protein>